<dbReference type="AlphaFoldDB" id="A0A834HZC7"/>
<protein>
    <submittedName>
        <fullName evidence="1">Uncharacterized protein</fullName>
    </submittedName>
</protein>
<name>A0A834HZC7_RHYFE</name>
<evidence type="ECO:0000313" key="1">
    <source>
        <dbReference type="EMBL" id="KAF7270199.1"/>
    </source>
</evidence>
<evidence type="ECO:0000313" key="2">
    <source>
        <dbReference type="Proteomes" id="UP000625711"/>
    </source>
</evidence>
<keyword evidence="2" id="KW-1185">Reference proteome</keyword>
<accession>A0A834HZC7</accession>
<gene>
    <name evidence="1" type="ORF">GWI33_016809</name>
</gene>
<organism evidence="1 2">
    <name type="scientific">Rhynchophorus ferrugineus</name>
    <name type="common">Red palm weevil</name>
    <name type="synonym">Curculio ferrugineus</name>
    <dbReference type="NCBI Taxonomy" id="354439"/>
    <lineage>
        <taxon>Eukaryota</taxon>
        <taxon>Metazoa</taxon>
        <taxon>Ecdysozoa</taxon>
        <taxon>Arthropoda</taxon>
        <taxon>Hexapoda</taxon>
        <taxon>Insecta</taxon>
        <taxon>Pterygota</taxon>
        <taxon>Neoptera</taxon>
        <taxon>Endopterygota</taxon>
        <taxon>Coleoptera</taxon>
        <taxon>Polyphaga</taxon>
        <taxon>Cucujiformia</taxon>
        <taxon>Curculionidae</taxon>
        <taxon>Dryophthorinae</taxon>
        <taxon>Rhynchophorus</taxon>
    </lineage>
</organism>
<dbReference type="EMBL" id="JAACXV010014123">
    <property type="protein sequence ID" value="KAF7270199.1"/>
    <property type="molecule type" value="Genomic_DNA"/>
</dbReference>
<reference evidence="1" key="1">
    <citation type="submission" date="2020-08" db="EMBL/GenBank/DDBJ databases">
        <title>Genome sequencing and assembly of the red palm weevil Rhynchophorus ferrugineus.</title>
        <authorList>
            <person name="Dias G.B."/>
            <person name="Bergman C.M."/>
            <person name="Manee M."/>
        </authorList>
    </citation>
    <scope>NUCLEOTIDE SEQUENCE</scope>
    <source>
        <strain evidence="1">AA-2017</strain>
        <tissue evidence="1">Whole larva</tissue>
    </source>
</reference>
<proteinExistence type="predicted"/>
<dbReference type="Proteomes" id="UP000625711">
    <property type="component" value="Unassembled WGS sequence"/>
</dbReference>
<comment type="caution">
    <text evidence="1">The sequence shown here is derived from an EMBL/GenBank/DDBJ whole genome shotgun (WGS) entry which is preliminary data.</text>
</comment>
<sequence length="103" mass="11791">MEVDQNKNDIEGPQPGCLKQVSSTFERTPEVPDVPIGANKVLRCTVVYYISEIVKSIQFKFNTEISKVKSNNIVKHVLFSQSHRKYFADHRVHRKNSKANSSE</sequence>